<evidence type="ECO:0000313" key="7">
    <source>
        <dbReference type="EMBL" id="MCY1077135.1"/>
    </source>
</evidence>
<gene>
    <name evidence="7" type="ORF">OV287_21890</name>
</gene>
<dbReference type="CDD" id="cd02762">
    <property type="entry name" value="MopB_1"/>
    <property type="match status" value="1"/>
</dbReference>
<dbReference type="InterPro" id="IPR006657">
    <property type="entry name" value="MoPterin_dinucl-bd_dom"/>
</dbReference>
<dbReference type="CDD" id="cd02782">
    <property type="entry name" value="MopB_CT_1"/>
    <property type="match status" value="1"/>
</dbReference>
<name>A0ABT4A661_9BACT</name>
<reference evidence="7 8" key="1">
    <citation type="submission" date="2022-11" db="EMBL/GenBank/DDBJ databases">
        <title>Minimal conservation of predation-associated metabolite biosynthetic gene clusters underscores biosynthetic potential of Myxococcota including descriptions for ten novel species: Archangium lansinium sp. nov., Myxococcus landrumus sp. nov., Nannocystis bai.</title>
        <authorList>
            <person name="Ahearne A."/>
            <person name="Stevens C."/>
            <person name="Phillips K."/>
        </authorList>
    </citation>
    <scope>NUCLEOTIDE SEQUENCE [LARGE SCALE GENOMIC DNA]</scope>
    <source>
        <strain evidence="7 8">MIWBW</strain>
    </source>
</reference>
<dbReference type="Gene3D" id="3.40.50.740">
    <property type="match status" value="1"/>
</dbReference>
<evidence type="ECO:0000256" key="2">
    <source>
        <dbReference type="ARBA" id="ARBA00022723"/>
    </source>
</evidence>
<keyword evidence="8" id="KW-1185">Reference proteome</keyword>
<accession>A0ABT4A661</accession>
<dbReference type="InterPro" id="IPR006963">
    <property type="entry name" value="Mopterin_OxRdtase_4Fe-4S_dom"/>
</dbReference>
<dbReference type="PANTHER" id="PTHR43105:SF9">
    <property type="entry name" value="NADPH-FE(3+) OXIDOREDUCTASE SUBUNIT ALPHA"/>
    <property type="match status" value="1"/>
</dbReference>
<evidence type="ECO:0000256" key="4">
    <source>
        <dbReference type="ARBA" id="ARBA00023004"/>
    </source>
</evidence>
<dbReference type="Proteomes" id="UP001207654">
    <property type="component" value="Unassembled WGS sequence"/>
</dbReference>
<protein>
    <submittedName>
        <fullName evidence="7">Molybdopterin oxidoreductase family protein</fullName>
    </submittedName>
</protein>
<evidence type="ECO:0000256" key="1">
    <source>
        <dbReference type="ARBA" id="ARBA00022485"/>
    </source>
</evidence>
<dbReference type="Pfam" id="PF00384">
    <property type="entry name" value="Molybdopterin"/>
    <property type="match status" value="1"/>
</dbReference>
<dbReference type="Pfam" id="PF04879">
    <property type="entry name" value="Molybdop_Fe4S4"/>
    <property type="match status" value="1"/>
</dbReference>
<keyword evidence="5" id="KW-0411">Iron-sulfur</keyword>
<dbReference type="Gene3D" id="2.40.40.20">
    <property type="match status" value="1"/>
</dbReference>
<dbReference type="PANTHER" id="PTHR43105">
    <property type="entry name" value="RESPIRATORY NITRATE REDUCTASE"/>
    <property type="match status" value="1"/>
</dbReference>
<evidence type="ECO:0000259" key="6">
    <source>
        <dbReference type="PROSITE" id="PS51669"/>
    </source>
</evidence>
<proteinExistence type="predicted"/>
<dbReference type="RefSeq" id="WP_267535986.1">
    <property type="nucleotide sequence ID" value="NZ_JAPNKA010000001.1"/>
</dbReference>
<dbReference type="PROSITE" id="PS51669">
    <property type="entry name" value="4FE4S_MOW_BIS_MGD"/>
    <property type="match status" value="1"/>
</dbReference>
<keyword evidence="4" id="KW-0408">Iron</keyword>
<dbReference type="InterPro" id="IPR050123">
    <property type="entry name" value="Prok_molybdopt-oxidoreductase"/>
</dbReference>
<keyword evidence="1" id="KW-0004">4Fe-4S</keyword>
<comment type="caution">
    <text evidence="7">The sequence shown here is derived from an EMBL/GenBank/DDBJ whole genome shotgun (WGS) entry which is preliminary data.</text>
</comment>
<organism evidence="7 8">
    <name type="scientific">Archangium lansingense</name>
    <dbReference type="NCBI Taxonomy" id="2995310"/>
    <lineage>
        <taxon>Bacteria</taxon>
        <taxon>Pseudomonadati</taxon>
        <taxon>Myxococcota</taxon>
        <taxon>Myxococcia</taxon>
        <taxon>Myxococcales</taxon>
        <taxon>Cystobacterineae</taxon>
        <taxon>Archangiaceae</taxon>
        <taxon>Archangium</taxon>
    </lineage>
</organism>
<evidence type="ECO:0000256" key="3">
    <source>
        <dbReference type="ARBA" id="ARBA00023002"/>
    </source>
</evidence>
<keyword evidence="3" id="KW-0560">Oxidoreductase</keyword>
<feature type="domain" description="4Fe-4S Mo/W bis-MGD-type" evidence="6">
    <location>
        <begin position="8"/>
        <end position="64"/>
    </location>
</feature>
<dbReference type="Gene3D" id="3.40.228.10">
    <property type="entry name" value="Dimethylsulfoxide Reductase, domain 2"/>
    <property type="match status" value="1"/>
</dbReference>
<evidence type="ECO:0000313" key="8">
    <source>
        <dbReference type="Proteomes" id="UP001207654"/>
    </source>
</evidence>
<dbReference type="EMBL" id="JAPNKA010000001">
    <property type="protein sequence ID" value="MCY1077135.1"/>
    <property type="molecule type" value="Genomic_DNA"/>
</dbReference>
<dbReference type="InterPro" id="IPR006656">
    <property type="entry name" value="Mopterin_OxRdtase"/>
</dbReference>
<dbReference type="Gene3D" id="2.20.25.90">
    <property type="entry name" value="ADC-like domains"/>
    <property type="match status" value="1"/>
</dbReference>
<dbReference type="Pfam" id="PF01568">
    <property type="entry name" value="Molydop_binding"/>
    <property type="match status" value="1"/>
</dbReference>
<sequence length="742" mass="81330">MSKTSSPSETHFRTCNLCEAMCGLRIETAGGRVTSIRGDDEDPFSKGHICPKAVALQDLHEDPDRLRQPVRRTATGWQPISWEEALDETARRLHAIQREHGKDSVGVYVGNPTVHDHGAMMFLPLFLRALRTKNKFSASSVDQLPHQLAAYLMFGHQFLIPIPDIDHTRYMLILGANPLASNGSLMTAPGVRHRLKAIQQRGGKVVVVDPRKTETAHIADEHVFIRPGTDALFLFALLHVLLEEEEGPKLGRLAKYADGLATVRELARGFTPERAEPHTGVPAETTRRIARELSASETAVCYGRVGVSTQAFGALCQWLINVINIVTGNLDRPGGALFTRPAFDIVGGPKAMAMSRGSYGRWRSRVRSLPEFGGELPVAALGEEILTEGSGRIRAMVTSAGNPVMSTPNGRQLDTAFASLDFMVCIDPYINETTRHAHIILPPSSKLERSHYDLAFHALAVRNTAKYSPPLFEPGPDTRHDWELFLELKHRLETLRGEPRVRGELAYRTLKALGPDGLLDLGLRAGPYGLRLRPFRKGLSLAALKAQPHGVDLGPLEPSIPKRLASRDRRIQLAPEPLVADLQRLHQTFPEGTATTEDGTLLLIGRRHLRDNNSWMHNVPQLVKGKPRCTLMVHPDDARRLGLQEGGEAVISSRVGEVKAPVSVTDEVMPGVVSLPHGYGHGREGVQLRVAGEHAGVSINDLTDDRAVDAMSGNAAFSGVQVRIRPVESARTDETQQHAAIG</sequence>
<evidence type="ECO:0000256" key="5">
    <source>
        <dbReference type="ARBA" id="ARBA00023014"/>
    </source>
</evidence>
<keyword evidence="2" id="KW-0479">Metal-binding</keyword>
<dbReference type="SMART" id="SM00926">
    <property type="entry name" value="Molybdop_Fe4S4"/>
    <property type="match status" value="1"/>
</dbReference>
<dbReference type="SUPFAM" id="SSF53706">
    <property type="entry name" value="Formate dehydrogenase/DMSO reductase, domains 1-3"/>
    <property type="match status" value="1"/>
</dbReference>